<protein>
    <submittedName>
        <fullName evidence="2">Uncharacterized protein</fullName>
    </submittedName>
</protein>
<proteinExistence type="predicted"/>
<evidence type="ECO:0000256" key="1">
    <source>
        <dbReference type="SAM" id="MobiDB-lite"/>
    </source>
</evidence>
<feature type="compositionally biased region" description="Basic and acidic residues" evidence="1">
    <location>
        <begin position="151"/>
        <end position="163"/>
    </location>
</feature>
<accession>A0A176VKU1</accession>
<feature type="region of interest" description="Disordered" evidence="1">
    <location>
        <begin position="118"/>
        <end position="176"/>
    </location>
</feature>
<evidence type="ECO:0000313" key="2">
    <source>
        <dbReference type="EMBL" id="OAE21013.1"/>
    </source>
</evidence>
<organism evidence="2 3">
    <name type="scientific">Marchantia polymorpha subsp. ruderalis</name>
    <dbReference type="NCBI Taxonomy" id="1480154"/>
    <lineage>
        <taxon>Eukaryota</taxon>
        <taxon>Viridiplantae</taxon>
        <taxon>Streptophyta</taxon>
        <taxon>Embryophyta</taxon>
        <taxon>Marchantiophyta</taxon>
        <taxon>Marchantiopsida</taxon>
        <taxon>Marchantiidae</taxon>
        <taxon>Marchantiales</taxon>
        <taxon>Marchantiaceae</taxon>
        <taxon>Marchantia</taxon>
    </lineage>
</organism>
<evidence type="ECO:0000313" key="3">
    <source>
        <dbReference type="Proteomes" id="UP000077202"/>
    </source>
</evidence>
<feature type="region of interest" description="Disordered" evidence="1">
    <location>
        <begin position="33"/>
        <end position="78"/>
    </location>
</feature>
<dbReference type="AlphaFoldDB" id="A0A176VKU1"/>
<reference evidence="2" key="1">
    <citation type="submission" date="2016-03" db="EMBL/GenBank/DDBJ databases">
        <title>Mechanisms controlling the formation of the plant cell surface in tip-growing cells are functionally conserved among land plants.</title>
        <authorList>
            <person name="Honkanen S."/>
            <person name="Jones V.A."/>
            <person name="Morieri G."/>
            <person name="Champion C."/>
            <person name="Hetherington A.J."/>
            <person name="Kelly S."/>
            <person name="Saint-Marcoux D."/>
            <person name="Proust H."/>
            <person name="Prescott H."/>
            <person name="Dolan L."/>
        </authorList>
    </citation>
    <scope>NUCLEOTIDE SEQUENCE [LARGE SCALE GENOMIC DNA]</scope>
    <source>
        <tissue evidence="2">Whole gametophyte</tissue>
    </source>
</reference>
<comment type="caution">
    <text evidence="2">The sequence shown here is derived from an EMBL/GenBank/DDBJ whole genome shotgun (WGS) entry which is preliminary data.</text>
</comment>
<keyword evidence="3" id="KW-1185">Reference proteome</keyword>
<feature type="compositionally biased region" description="Acidic residues" evidence="1">
    <location>
        <begin position="33"/>
        <end position="46"/>
    </location>
</feature>
<name>A0A176VKU1_MARPO</name>
<sequence>MTPLLANFYRGMELLTKNKEKKFSKDREVLTLDTDEVTEEEDDTQAEESSQKIAEGPVRVDVLPVEEGPQRRPAKRHKKENCKVVIFESLEGSVAMTEEVASTTHEDTRKEVNLWTLEAGPSGVQAEDPVKEDVEPLEEMTATTSQGLQPSERKQPSLEKEDVPLSGSECVSSWLT</sequence>
<dbReference type="Proteomes" id="UP000077202">
    <property type="component" value="Unassembled WGS sequence"/>
</dbReference>
<gene>
    <name evidence="2" type="ORF">AXG93_2258s1000</name>
</gene>
<dbReference type="EMBL" id="LVLJ01003552">
    <property type="protein sequence ID" value="OAE21013.1"/>
    <property type="molecule type" value="Genomic_DNA"/>
</dbReference>